<comment type="caution">
    <text evidence="1">The sequence shown here is derived from an EMBL/GenBank/DDBJ whole genome shotgun (WGS) entry which is preliminary data.</text>
</comment>
<dbReference type="EMBL" id="JAGGKS010000001">
    <property type="protein sequence ID" value="MBP1924784.1"/>
    <property type="molecule type" value="Genomic_DNA"/>
</dbReference>
<dbReference type="Proteomes" id="UP001519342">
    <property type="component" value="Unassembled WGS sequence"/>
</dbReference>
<accession>A0ABS4GAS7</accession>
<proteinExistence type="predicted"/>
<sequence>MGDKFVRVIFALFGIYDVSTIAVEKLDRTGVDVEALVANGIKETQERAKNF</sequence>
<organism evidence="1 2">
    <name type="scientific">Sedimentibacter acidaminivorans</name>
    <dbReference type="NCBI Taxonomy" id="913099"/>
    <lineage>
        <taxon>Bacteria</taxon>
        <taxon>Bacillati</taxon>
        <taxon>Bacillota</taxon>
        <taxon>Tissierellia</taxon>
        <taxon>Sedimentibacter</taxon>
    </lineage>
</organism>
<keyword evidence="2" id="KW-1185">Reference proteome</keyword>
<name>A0ABS4GAS7_9FIRM</name>
<evidence type="ECO:0000313" key="2">
    <source>
        <dbReference type="Proteomes" id="UP001519342"/>
    </source>
</evidence>
<protein>
    <submittedName>
        <fullName evidence="1">FMN-dependent NADH-azoreductase</fullName>
    </submittedName>
</protein>
<gene>
    <name evidence="1" type="ORF">J2Z76_000637</name>
</gene>
<evidence type="ECO:0000313" key="1">
    <source>
        <dbReference type="EMBL" id="MBP1924784.1"/>
    </source>
</evidence>
<reference evidence="1 2" key="1">
    <citation type="submission" date="2021-03" db="EMBL/GenBank/DDBJ databases">
        <title>Genomic Encyclopedia of Type Strains, Phase IV (KMG-IV): sequencing the most valuable type-strain genomes for metagenomic binning, comparative biology and taxonomic classification.</title>
        <authorList>
            <person name="Goeker M."/>
        </authorList>
    </citation>
    <scope>NUCLEOTIDE SEQUENCE [LARGE SCALE GENOMIC DNA]</scope>
    <source>
        <strain evidence="1 2">DSM 24004</strain>
    </source>
</reference>